<evidence type="ECO:0000256" key="9">
    <source>
        <dbReference type="ARBA" id="ARBA00023242"/>
    </source>
</evidence>
<dbReference type="Pfam" id="PF15629">
    <property type="entry name" value="Perm-CXXC"/>
    <property type="match status" value="1"/>
</dbReference>
<evidence type="ECO:0000256" key="5">
    <source>
        <dbReference type="ARBA" id="ARBA00022723"/>
    </source>
</evidence>
<feature type="domain" description="HhH-GPD" evidence="11">
    <location>
        <begin position="1595"/>
        <end position="1736"/>
    </location>
</feature>
<evidence type="ECO:0000256" key="4">
    <source>
        <dbReference type="ARBA" id="ARBA00022485"/>
    </source>
</evidence>
<feature type="region of interest" description="Disordered" evidence="10">
    <location>
        <begin position="496"/>
        <end position="596"/>
    </location>
</feature>
<evidence type="ECO:0000256" key="8">
    <source>
        <dbReference type="ARBA" id="ARBA00023125"/>
    </source>
</evidence>
<dbReference type="STRING" id="3750.A0A498J9Q9"/>
<evidence type="ECO:0000256" key="10">
    <source>
        <dbReference type="SAM" id="MobiDB-lite"/>
    </source>
</evidence>
<comment type="similarity">
    <text evidence="3">Belongs to the DNA glycosylase family. DEMETER subfamily.</text>
</comment>
<dbReference type="Gene3D" id="1.10.340.30">
    <property type="entry name" value="Hypothetical protein, domain 2"/>
    <property type="match status" value="1"/>
</dbReference>
<dbReference type="EMBL" id="RDQH01000335">
    <property type="protein sequence ID" value="RXH90543.1"/>
    <property type="molecule type" value="Genomic_DNA"/>
</dbReference>
<dbReference type="InterPro" id="IPR028924">
    <property type="entry name" value="Perm-CXXC"/>
</dbReference>
<feature type="compositionally biased region" description="Polar residues" evidence="10">
    <location>
        <begin position="1550"/>
        <end position="1563"/>
    </location>
</feature>
<protein>
    <recommendedName>
        <fullName evidence="11">HhH-GPD domain-containing protein</fullName>
    </recommendedName>
</protein>
<dbReference type="CDD" id="cd00056">
    <property type="entry name" value="ENDO3c"/>
    <property type="match status" value="1"/>
</dbReference>
<dbReference type="PANTHER" id="PTHR46213">
    <property type="entry name" value="TRANSCRIPTIONAL ACTIVATOR DEMETER"/>
    <property type="match status" value="1"/>
</dbReference>
<dbReference type="InterPro" id="IPR011257">
    <property type="entry name" value="DNA_glycosylase"/>
</dbReference>
<dbReference type="InterPro" id="IPR044811">
    <property type="entry name" value="DME/ROS1"/>
</dbReference>
<dbReference type="GO" id="GO:0019104">
    <property type="term" value="F:DNA N-glycosylase activity"/>
    <property type="evidence" value="ECO:0007669"/>
    <property type="project" value="InterPro"/>
</dbReference>
<dbReference type="GO" id="GO:0005634">
    <property type="term" value="C:nucleus"/>
    <property type="evidence" value="ECO:0007669"/>
    <property type="project" value="UniProtKB-SubCell"/>
</dbReference>
<dbReference type="GO" id="GO:0046872">
    <property type="term" value="F:metal ion binding"/>
    <property type="evidence" value="ECO:0007669"/>
    <property type="project" value="UniProtKB-KW"/>
</dbReference>
<dbReference type="InterPro" id="IPR003265">
    <property type="entry name" value="HhH-GPD_domain"/>
</dbReference>
<comment type="cofactor">
    <cofactor evidence="1">
        <name>[4Fe-4S] cluster</name>
        <dbReference type="ChEBI" id="CHEBI:49883"/>
    </cofactor>
</comment>
<evidence type="ECO:0000256" key="3">
    <source>
        <dbReference type="ARBA" id="ARBA00005646"/>
    </source>
</evidence>
<dbReference type="InterPro" id="IPR023170">
    <property type="entry name" value="HhH_base_excis_C"/>
</dbReference>
<dbReference type="PANTHER" id="PTHR46213:SF24">
    <property type="entry name" value="HHH-GPD DOMAIN-CONTAINING PROTEIN"/>
    <property type="match status" value="1"/>
</dbReference>
<dbReference type="InterPro" id="IPR003651">
    <property type="entry name" value="Endonuclease3_FeS-loop_motif"/>
</dbReference>
<feature type="region of interest" description="Disordered" evidence="10">
    <location>
        <begin position="1550"/>
        <end position="1579"/>
    </location>
</feature>
<keyword evidence="7" id="KW-0411">Iron-sulfur</keyword>
<keyword evidence="8" id="KW-0238">DNA-binding</keyword>
<name>A0A498J9Q9_MALDO</name>
<feature type="compositionally biased region" description="Basic residues" evidence="10">
    <location>
        <begin position="524"/>
        <end position="533"/>
    </location>
</feature>
<dbReference type="InterPro" id="IPR028925">
    <property type="entry name" value="RRM_DME"/>
</dbReference>
<dbReference type="GO" id="GO:0003677">
    <property type="term" value="F:DNA binding"/>
    <property type="evidence" value="ECO:0007669"/>
    <property type="project" value="UniProtKB-KW"/>
</dbReference>
<comment type="subcellular location">
    <subcellularLocation>
        <location evidence="2">Nucleus</location>
    </subcellularLocation>
</comment>
<dbReference type="SUPFAM" id="SSF48150">
    <property type="entry name" value="DNA-glycosylase"/>
    <property type="match status" value="1"/>
</dbReference>
<dbReference type="GO" id="GO:0035514">
    <property type="term" value="F:DNA demethylase activity"/>
    <property type="evidence" value="ECO:0007669"/>
    <property type="project" value="InterPro"/>
</dbReference>
<feature type="compositionally biased region" description="Polar residues" evidence="10">
    <location>
        <begin position="1422"/>
        <end position="1440"/>
    </location>
</feature>
<evidence type="ECO:0000256" key="2">
    <source>
        <dbReference type="ARBA" id="ARBA00004123"/>
    </source>
</evidence>
<evidence type="ECO:0000259" key="11">
    <source>
        <dbReference type="SMART" id="SM00478"/>
    </source>
</evidence>
<dbReference type="SMART" id="SM00478">
    <property type="entry name" value="ENDO3c"/>
    <property type="match status" value="1"/>
</dbReference>
<dbReference type="Proteomes" id="UP000290289">
    <property type="component" value="Chromosome 9"/>
</dbReference>
<feature type="compositionally biased region" description="Polar residues" evidence="10">
    <location>
        <begin position="1454"/>
        <end position="1491"/>
    </location>
</feature>
<reference evidence="12 13" key="1">
    <citation type="submission" date="2018-10" db="EMBL/GenBank/DDBJ databases">
        <title>A high-quality apple genome assembly.</title>
        <authorList>
            <person name="Hu J."/>
        </authorList>
    </citation>
    <scope>NUCLEOTIDE SEQUENCE [LARGE SCALE GENOMIC DNA]</scope>
    <source>
        <strain evidence="13">cv. HFTH1</strain>
        <tissue evidence="12">Young leaf</tissue>
    </source>
</reference>
<keyword evidence="4" id="KW-0004">4Fe-4S</keyword>
<keyword evidence="13" id="KW-1185">Reference proteome</keyword>
<feature type="compositionally biased region" description="Basic and acidic residues" evidence="10">
    <location>
        <begin position="501"/>
        <end position="514"/>
    </location>
</feature>
<dbReference type="Gene3D" id="1.10.1670.10">
    <property type="entry name" value="Helix-hairpin-Helix base-excision DNA repair enzymes (C-terminal)"/>
    <property type="match status" value="1"/>
</dbReference>
<keyword evidence="9" id="KW-0539">Nucleus</keyword>
<feature type="compositionally biased region" description="Basic and acidic residues" evidence="10">
    <location>
        <begin position="1221"/>
        <end position="1231"/>
    </location>
</feature>
<evidence type="ECO:0000313" key="13">
    <source>
        <dbReference type="Proteomes" id="UP000290289"/>
    </source>
</evidence>
<dbReference type="GO" id="GO:0051539">
    <property type="term" value="F:4 iron, 4 sulfur cluster binding"/>
    <property type="evidence" value="ECO:0007669"/>
    <property type="project" value="UniProtKB-KW"/>
</dbReference>
<evidence type="ECO:0000313" key="12">
    <source>
        <dbReference type="EMBL" id="RXH90543.1"/>
    </source>
</evidence>
<dbReference type="GO" id="GO:0141166">
    <property type="term" value="P:chromosomal 5-methylcytosine DNA demethylation pathway"/>
    <property type="evidence" value="ECO:0007669"/>
    <property type="project" value="InterPro"/>
</dbReference>
<keyword evidence="5" id="KW-0479">Metal-binding</keyword>
<feature type="region of interest" description="Disordered" evidence="10">
    <location>
        <begin position="1422"/>
        <end position="1509"/>
    </location>
</feature>
<feature type="region of interest" description="Disordered" evidence="10">
    <location>
        <begin position="1218"/>
        <end position="1237"/>
    </location>
</feature>
<proteinExistence type="inferred from homology"/>
<evidence type="ECO:0000256" key="7">
    <source>
        <dbReference type="ARBA" id="ARBA00023014"/>
    </source>
</evidence>
<accession>A0A498J9Q9</accession>
<feature type="compositionally biased region" description="Basic and acidic residues" evidence="10">
    <location>
        <begin position="1570"/>
        <end position="1579"/>
    </location>
</feature>
<keyword evidence="6" id="KW-0408">Iron</keyword>
<organism evidence="12 13">
    <name type="scientific">Malus domestica</name>
    <name type="common">Apple</name>
    <name type="synonym">Pyrus malus</name>
    <dbReference type="NCBI Taxonomy" id="3750"/>
    <lineage>
        <taxon>Eukaryota</taxon>
        <taxon>Viridiplantae</taxon>
        <taxon>Streptophyta</taxon>
        <taxon>Embryophyta</taxon>
        <taxon>Tracheophyta</taxon>
        <taxon>Spermatophyta</taxon>
        <taxon>Magnoliopsida</taxon>
        <taxon>eudicotyledons</taxon>
        <taxon>Gunneridae</taxon>
        <taxon>Pentapetalae</taxon>
        <taxon>rosids</taxon>
        <taxon>fabids</taxon>
        <taxon>Rosales</taxon>
        <taxon>Rosaceae</taxon>
        <taxon>Amygdaloideae</taxon>
        <taxon>Maleae</taxon>
        <taxon>Malus</taxon>
    </lineage>
</organism>
<dbReference type="GO" id="GO:0006284">
    <property type="term" value="P:base-excision repair"/>
    <property type="evidence" value="ECO:0007669"/>
    <property type="project" value="InterPro"/>
</dbReference>
<dbReference type="SMART" id="SM00525">
    <property type="entry name" value="FES"/>
    <property type="match status" value="1"/>
</dbReference>
<dbReference type="Pfam" id="PF15628">
    <property type="entry name" value="RRM_DME"/>
    <property type="match status" value="1"/>
</dbReference>
<comment type="caution">
    <text evidence="12">The sequence shown here is derived from an EMBL/GenBank/DDBJ whole genome shotgun (WGS) entry which is preliminary data.</text>
</comment>
<evidence type="ECO:0000256" key="1">
    <source>
        <dbReference type="ARBA" id="ARBA00001966"/>
    </source>
</evidence>
<gene>
    <name evidence="12" type="ORF">DVH24_035307</name>
</gene>
<sequence length="2157" mass="241876">MYIVDRSHSKMERKLRDEADRPLEVKSYFRLFEQGGRYGGVLGKDGLRIRSGIGEGGVCGGREGEGKFCWASVGGNQSRMKFGGGFLIPQDDDLRVTDSWVPVTPQKPIPVKPHPVPVNLYGNLRQGGNWQQQLTGISREDVPVGASYNGMAQPVCSNDQLLRNGFDESPGENIQMINHISDSYNAGSFTQLLFDEGSSWNDNLMTQQLLHDNAAYVASANRNPSKSVDIAANTPLIPKLHPQMSNQGIDSGSFLLTNQNCNHGSYPWSNVGIAVNTHPIPKLHPQLRNQGIDSDNFLLTNQNWNNGSYPSSSVDVATKTNQIPKLHPQLSNQGITPGSFLLTDQNCSNGSYPSSNVMSTSLVMDFPSQVDNSCRDSNSVHWLSADQNHCSSSNSNPLSNDGFPSPLLSSCDLNSLPRIKADASPCVARQHQFTTDQNKNLENDQLSAILEFLKDEDSGKEKDNQVKLTMSIEDEAIKKYSDELLQNIVESSSAAISTPYKENKDSDREGDRGIDLNITPQQKAPKRRKHRPKVIREGKPKGTPKPATPNNTESKESQPAKRKYVRKSVQKESPSPLGDGARETIDPNGGKGAKSCKRALDFDSENTMDENQCKAGGQQEQMQQGINMNFDSQGKPMVPGTSQGFKARPSEQSVIHSKLKVENQIPGTTGTMNNCTSSMNLMSDNFVFLPERRPSASLLATTKDMHLKKSHVMGRHVENGSSDLSHRRYMDGYTPFQQHTHAKGVGQDAIRMKTSSESLQMKENITQGNSQSVQKILSFSLPREVRGSKREYCRTVEHTHLSTNHPPSSLSCQEIKQLDGHQRMLSQDISLRHKQQKFENGYLSIYNMPCEVTPVEECLGIFERTGPNTVNSNGFASKNHTMLSSSIERNERMDRQNKGIGRFMSDSYTQSVASGNSFLNPQISSTHSCQDFAQVLSFSNHSTIEACNQLASSYPRKSFQPGNKEVSQPHHDNILNMKQTVGPTQAGIDNVLQEKDALYDYQQPSAKAIGFTVRRYTTLPDDIVHKFNNLNLNGRCSKILEHEQNALVPYKGDGAVVPYERFIKKRKPRPKVELDPETNRIWNLLMGMEGSGGIEGNDMEKEKYWEEERKVFQGRVESFIARMHLVQGDRRFSKWKGSVVDSVIGVFLTQNVSDHLSSSAFMSLAARFPLKSSNHQAQPKVRTNILVKEPAVHMTSPDDATKWHEDRSSQPIYHPISMTLHESEANQKDSETSGTERNLVDAHSQCLEEEFVSSQDSFESSVTQGALGIKSCSGSNSETEDPGTGCQPKVHVSISTCQQMAKGTKFQDFYNQVNGSSVSYDGSKNGHFKYAQLKRKSDRIDHLNGTSFKDPINLDDEKMQVPVALSSNNQFHMNPDSGKPESWKFGNFSEESISSWPTTASRFNIEQEENCKSLRTEELSGSVVNSSMQQNTLWSSQGTPTKDPYPSFREHSTDQQSNSQPRSSTGYNQPSLYSHQFEGNPTFQSENTSVTEPVKHTEPFLPNKSDSMQHVQNVSELNKKSFNVIDSISVANKHIHMENHSVDSNLQEKLNSYGQSNSGTSTKPPKGRKGKAESEKKNAVDWDILRKQAQANGRKTERKREAMDSLDYEALINANVKEISDAIKERGMNNLLAQRMQEFLKRLVREHESIDLEWLRDVPPDKAKDYLLSIRGLGLKSVECIRLLTLHHLAFPVDTNVGRIAVRLGWVPLQPLPESLQLHLLELYELHYQMITFGKVFCTKSKPNCNACPMRGECRHFASAFARRIRHSINQINTNLVWCSARLALPGPEEKSIVSSSVSREAEINPEIAVTPMSLPLPENNSLQIAGTVIKECEPIIEEPATPEQELTELSESELEDFFCEDPDEIPTIKLNMEEFTATLQNYMQEKMELQEGDMSKALVALNPEATSIPTPKLKNVSRLRTEHQVYELPDSHPLLEGMDRREPDDPSPYLLAIWTPGETANSIQQPESRCSSQDQNRLCNEKTCFSCNSIREENSQIVRGTILMFADHESSHNPIDVPRGWIWNLPRRTVYFGTSVSTIFKGLLYKIPNRNVKVTHNEIPVYQVYQQREFNTAFGEKFLRWVTVEKRKHCFAELMSAIWQSTDKMTNKFPCGLIHLLAGYVCVRGFERKTRAPRPLMARLHFPASKMTKTINEGKK</sequence>
<evidence type="ECO:0000256" key="6">
    <source>
        <dbReference type="ARBA" id="ARBA00023004"/>
    </source>
</evidence>